<organism evidence="2">
    <name type="scientific">Picea glauca</name>
    <name type="common">White spruce</name>
    <name type="synonym">Pinus glauca</name>
    <dbReference type="NCBI Taxonomy" id="3330"/>
    <lineage>
        <taxon>Eukaryota</taxon>
        <taxon>Viridiplantae</taxon>
        <taxon>Streptophyta</taxon>
        <taxon>Embryophyta</taxon>
        <taxon>Tracheophyta</taxon>
        <taxon>Spermatophyta</taxon>
        <taxon>Pinopsida</taxon>
        <taxon>Pinidae</taxon>
        <taxon>Conifers I</taxon>
        <taxon>Pinales</taxon>
        <taxon>Pinaceae</taxon>
        <taxon>Picea</taxon>
    </lineage>
</organism>
<dbReference type="AlphaFoldDB" id="A0A101LV72"/>
<name>A0A101LV72_PICGL</name>
<dbReference type="EMBL" id="LKAM01000014">
    <property type="protein sequence ID" value="KUM45954.1"/>
    <property type="molecule type" value="Genomic_DNA"/>
</dbReference>
<evidence type="ECO:0000256" key="1">
    <source>
        <dbReference type="SAM" id="MobiDB-lite"/>
    </source>
</evidence>
<feature type="region of interest" description="Disordered" evidence="1">
    <location>
        <begin position="51"/>
        <end position="82"/>
    </location>
</feature>
<reference evidence="2" key="1">
    <citation type="journal article" date="2015" name="Genome Biol. Evol.">
        <title>Organellar Genomes of White Spruce (Picea glauca): Assembly and Annotation.</title>
        <authorList>
            <person name="Jackman S.D."/>
            <person name="Warren R.L."/>
            <person name="Gibb E.A."/>
            <person name="Vandervalk B.P."/>
            <person name="Mohamadi H."/>
            <person name="Chu J."/>
            <person name="Raymond A."/>
            <person name="Pleasance S."/>
            <person name="Coope R."/>
            <person name="Wildung M.R."/>
            <person name="Ritland C.E."/>
            <person name="Bousquet J."/>
            <person name="Jones S.J."/>
            <person name="Bohlmann J."/>
            <person name="Birol I."/>
        </authorList>
    </citation>
    <scope>NUCLEOTIDE SEQUENCE [LARGE SCALE GENOMIC DNA]</scope>
    <source>
        <tissue evidence="2">Flushing bud</tissue>
    </source>
</reference>
<geneLocation type="mitochondrion" evidence="2"/>
<accession>A0A101LV72</accession>
<keyword evidence="2" id="KW-0496">Mitochondrion</keyword>
<gene>
    <name evidence="2" type="ORF">ABT39_MTgene2057</name>
</gene>
<protein>
    <submittedName>
        <fullName evidence="2">Uncharacterized protein</fullName>
    </submittedName>
</protein>
<proteinExistence type="predicted"/>
<evidence type="ECO:0000313" key="2">
    <source>
        <dbReference type="EMBL" id="KUM45954.1"/>
    </source>
</evidence>
<sequence>MKLFKMYSQQVVQELIPAVESAIEAAPISAPMAGVATYPVAGAGAKAVSPVDLEPANDPTKAPAMEPEHPCPDTYPEAWLNN</sequence>
<comment type="caution">
    <text evidence="2">The sequence shown here is derived from an EMBL/GenBank/DDBJ whole genome shotgun (WGS) entry which is preliminary data.</text>
</comment>